<keyword evidence="3" id="KW-1185">Reference proteome</keyword>
<gene>
    <name evidence="2" type="ORF">CYMTET_40935</name>
</gene>
<keyword evidence="1" id="KW-0472">Membrane</keyword>
<evidence type="ECO:0000256" key="1">
    <source>
        <dbReference type="SAM" id="Phobius"/>
    </source>
</evidence>
<dbReference type="Proteomes" id="UP001190700">
    <property type="component" value="Unassembled WGS sequence"/>
</dbReference>
<comment type="caution">
    <text evidence="2">The sequence shown here is derived from an EMBL/GenBank/DDBJ whole genome shotgun (WGS) entry which is preliminary data.</text>
</comment>
<name>A0AAE0F452_9CHLO</name>
<keyword evidence="1" id="KW-0812">Transmembrane</keyword>
<keyword evidence="1" id="KW-1133">Transmembrane helix</keyword>
<dbReference type="AlphaFoldDB" id="A0AAE0F452"/>
<feature type="transmembrane region" description="Helical" evidence="1">
    <location>
        <begin position="55"/>
        <end position="77"/>
    </location>
</feature>
<evidence type="ECO:0000313" key="3">
    <source>
        <dbReference type="Proteomes" id="UP001190700"/>
    </source>
</evidence>
<sequence>MNVVHTRVRSLRTTFLLTALQRIQTVVEISISFSVANAVVPYVHREMRSFPWDDGLMVTRFVSGAFGVYLLWCAYVWGVQQLECNLEDAELAADTGRARMTCNTRSGGKRYTRVRV</sequence>
<evidence type="ECO:0000313" key="2">
    <source>
        <dbReference type="EMBL" id="KAK3249655.1"/>
    </source>
</evidence>
<protein>
    <submittedName>
        <fullName evidence="2">Uncharacterized protein</fullName>
    </submittedName>
</protein>
<proteinExistence type="predicted"/>
<accession>A0AAE0F452</accession>
<dbReference type="EMBL" id="LGRX02027229">
    <property type="protein sequence ID" value="KAK3249655.1"/>
    <property type="molecule type" value="Genomic_DNA"/>
</dbReference>
<organism evidence="2 3">
    <name type="scientific">Cymbomonas tetramitiformis</name>
    <dbReference type="NCBI Taxonomy" id="36881"/>
    <lineage>
        <taxon>Eukaryota</taxon>
        <taxon>Viridiplantae</taxon>
        <taxon>Chlorophyta</taxon>
        <taxon>Pyramimonadophyceae</taxon>
        <taxon>Pyramimonadales</taxon>
        <taxon>Pyramimonadaceae</taxon>
        <taxon>Cymbomonas</taxon>
    </lineage>
</organism>
<reference evidence="2 3" key="1">
    <citation type="journal article" date="2015" name="Genome Biol. Evol.">
        <title>Comparative Genomics of a Bacterivorous Green Alga Reveals Evolutionary Causalities and Consequences of Phago-Mixotrophic Mode of Nutrition.</title>
        <authorList>
            <person name="Burns J.A."/>
            <person name="Paasch A."/>
            <person name="Narechania A."/>
            <person name="Kim E."/>
        </authorList>
    </citation>
    <scope>NUCLEOTIDE SEQUENCE [LARGE SCALE GENOMIC DNA]</scope>
    <source>
        <strain evidence="2 3">PLY_AMNH</strain>
    </source>
</reference>
<feature type="transmembrane region" description="Helical" evidence="1">
    <location>
        <begin position="23"/>
        <end position="43"/>
    </location>
</feature>